<dbReference type="PANTHER" id="PTHR13237:SF9">
    <property type="entry name" value="NEUROGUIDIN"/>
    <property type="match status" value="1"/>
</dbReference>
<evidence type="ECO:0000256" key="2">
    <source>
        <dbReference type="SAM" id="MobiDB-lite"/>
    </source>
</evidence>
<reference evidence="3" key="1">
    <citation type="submission" date="2022-11" db="EMBL/GenBank/DDBJ databases">
        <authorList>
            <person name="Kikuchi T."/>
        </authorList>
    </citation>
    <scope>NUCLEOTIDE SEQUENCE</scope>
    <source>
        <strain evidence="3">PS1010</strain>
    </source>
</reference>
<proteinExistence type="inferred from homology"/>
<dbReference type="EMBL" id="CANHGI010000001">
    <property type="protein sequence ID" value="CAI5440189.1"/>
    <property type="molecule type" value="Genomic_DNA"/>
</dbReference>
<feature type="region of interest" description="Disordered" evidence="2">
    <location>
        <begin position="122"/>
        <end position="150"/>
    </location>
</feature>
<sequence>MEDRFSDLAASCAESSDEAVSAMQKLLANLKATKGDKEGLSLLKVKNAEMVAYLSEISILMSKMLKGDQIQTDSCTKRALKHRVILEKIRPIEDKMRPQIEKLLSKKSGEKSVQKAANLRVRLENMDVGDDENEEEDEDENGDEKSKEAKKYVAPKIRAVRYEDEEEAPSKQVEKAKRRAMQSSLILELKNQYSDAPEEIREVSERKFQYDREREQYEEDNFTRVRMTKEQKRKSEKLGKAETLDDLLNFGDYMMRSEDGKSALNLKRKRLSSTASGAPKKKKTQKERKKAAKGKKEGRKRAIRRRQ</sequence>
<dbReference type="OrthoDB" id="203440at2759"/>
<comment type="caution">
    <text evidence="3">The sequence shown here is derived from an EMBL/GenBank/DDBJ whole genome shotgun (WGS) entry which is preliminary data.</text>
</comment>
<evidence type="ECO:0000256" key="1">
    <source>
        <dbReference type="ARBA" id="ARBA00010979"/>
    </source>
</evidence>
<dbReference type="InterPro" id="IPR007146">
    <property type="entry name" value="Sas10/Utp3/C1D"/>
</dbReference>
<accession>A0A9P1I7P3</accession>
<comment type="similarity">
    <text evidence="1">Belongs to the SAS10 family.</text>
</comment>
<dbReference type="Pfam" id="PF04000">
    <property type="entry name" value="Sas10_Utp3"/>
    <property type="match status" value="1"/>
</dbReference>
<dbReference type="PANTHER" id="PTHR13237">
    <property type="entry name" value="SOMETHING ABOUT SILENCING PROTEIN 10-RELATED"/>
    <property type="match status" value="1"/>
</dbReference>
<gene>
    <name evidence="3" type="ORF">CAMP_LOCUS2826</name>
</gene>
<protein>
    <recommendedName>
        <fullName evidence="5">Neuroguidin</fullName>
    </recommendedName>
</protein>
<evidence type="ECO:0000313" key="3">
    <source>
        <dbReference type="EMBL" id="CAI5440189.1"/>
    </source>
</evidence>
<evidence type="ECO:0000313" key="4">
    <source>
        <dbReference type="Proteomes" id="UP001152747"/>
    </source>
</evidence>
<feature type="compositionally biased region" description="Basic residues" evidence="2">
    <location>
        <begin position="279"/>
        <end position="307"/>
    </location>
</feature>
<name>A0A9P1I7P3_9PELO</name>
<evidence type="ECO:0008006" key="5">
    <source>
        <dbReference type="Google" id="ProtNLM"/>
    </source>
</evidence>
<dbReference type="AlphaFoldDB" id="A0A9P1I7P3"/>
<feature type="region of interest" description="Disordered" evidence="2">
    <location>
        <begin position="260"/>
        <end position="307"/>
    </location>
</feature>
<feature type="compositionally biased region" description="Acidic residues" evidence="2">
    <location>
        <begin position="127"/>
        <end position="142"/>
    </location>
</feature>
<dbReference type="GO" id="GO:0000462">
    <property type="term" value="P:maturation of SSU-rRNA from tricistronic rRNA transcript (SSU-rRNA, 5.8S rRNA, LSU-rRNA)"/>
    <property type="evidence" value="ECO:0007669"/>
    <property type="project" value="TreeGrafter"/>
</dbReference>
<keyword evidence="4" id="KW-1185">Reference proteome</keyword>
<organism evidence="3 4">
    <name type="scientific">Caenorhabditis angaria</name>
    <dbReference type="NCBI Taxonomy" id="860376"/>
    <lineage>
        <taxon>Eukaryota</taxon>
        <taxon>Metazoa</taxon>
        <taxon>Ecdysozoa</taxon>
        <taxon>Nematoda</taxon>
        <taxon>Chromadorea</taxon>
        <taxon>Rhabditida</taxon>
        <taxon>Rhabditina</taxon>
        <taxon>Rhabditomorpha</taxon>
        <taxon>Rhabditoidea</taxon>
        <taxon>Rhabditidae</taxon>
        <taxon>Peloderinae</taxon>
        <taxon>Caenorhabditis</taxon>
    </lineage>
</organism>
<dbReference type="GO" id="GO:0032040">
    <property type="term" value="C:small-subunit processome"/>
    <property type="evidence" value="ECO:0007669"/>
    <property type="project" value="TreeGrafter"/>
</dbReference>
<dbReference type="Proteomes" id="UP001152747">
    <property type="component" value="Unassembled WGS sequence"/>
</dbReference>